<name>A0A2H3CD82_ARMGA</name>
<sequence>MYATKYDPTAQYNAATQSWCTNQSLSTTQSMSTIQTMRSTKTVSTIQSARGTQSVSTIQATYTTRPMPTAKSPKYIIITGLGKSIAFAFTLVFFVPEQSLINYIRASFPGTYYRLHYTSIPLPIVIQTCDLPACKGCLVDIQPNVWPTIIADIDNIQVLKTFRVFPNRKLRQAWL</sequence>
<dbReference type="OrthoDB" id="3040177at2759"/>
<proteinExistence type="predicted"/>
<evidence type="ECO:0000256" key="1">
    <source>
        <dbReference type="SAM" id="Phobius"/>
    </source>
</evidence>
<organism evidence="2 3">
    <name type="scientific">Armillaria gallica</name>
    <name type="common">Bulbous honey fungus</name>
    <name type="synonym">Armillaria bulbosa</name>
    <dbReference type="NCBI Taxonomy" id="47427"/>
    <lineage>
        <taxon>Eukaryota</taxon>
        <taxon>Fungi</taxon>
        <taxon>Dikarya</taxon>
        <taxon>Basidiomycota</taxon>
        <taxon>Agaricomycotina</taxon>
        <taxon>Agaricomycetes</taxon>
        <taxon>Agaricomycetidae</taxon>
        <taxon>Agaricales</taxon>
        <taxon>Marasmiineae</taxon>
        <taxon>Physalacriaceae</taxon>
        <taxon>Armillaria</taxon>
    </lineage>
</organism>
<gene>
    <name evidence="2" type="ORF">ARMGADRAFT_1039617</name>
</gene>
<dbReference type="InParanoid" id="A0A2H3CD82"/>
<evidence type="ECO:0000313" key="3">
    <source>
        <dbReference type="Proteomes" id="UP000217790"/>
    </source>
</evidence>
<reference evidence="3" key="1">
    <citation type="journal article" date="2017" name="Nat. Ecol. Evol.">
        <title>Genome expansion and lineage-specific genetic innovations in the forest pathogenic fungi Armillaria.</title>
        <authorList>
            <person name="Sipos G."/>
            <person name="Prasanna A.N."/>
            <person name="Walter M.C."/>
            <person name="O'Connor E."/>
            <person name="Balint B."/>
            <person name="Krizsan K."/>
            <person name="Kiss B."/>
            <person name="Hess J."/>
            <person name="Varga T."/>
            <person name="Slot J."/>
            <person name="Riley R."/>
            <person name="Boka B."/>
            <person name="Rigling D."/>
            <person name="Barry K."/>
            <person name="Lee J."/>
            <person name="Mihaltcheva S."/>
            <person name="LaButti K."/>
            <person name="Lipzen A."/>
            <person name="Waldron R."/>
            <person name="Moloney N.M."/>
            <person name="Sperisen C."/>
            <person name="Kredics L."/>
            <person name="Vagvoelgyi C."/>
            <person name="Patrignani A."/>
            <person name="Fitzpatrick D."/>
            <person name="Nagy I."/>
            <person name="Doyle S."/>
            <person name="Anderson J.B."/>
            <person name="Grigoriev I.V."/>
            <person name="Gueldener U."/>
            <person name="Muensterkoetter M."/>
            <person name="Nagy L.G."/>
        </authorList>
    </citation>
    <scope>NUCLEOTIDE SEQUENCE [LARGE SCALE GENOMIC DNA]</scope>
    <source>
        <strain evidence="3">Ar21-2</strain>
    </source>
</reference>
<protein>
    <submittedName>
        <fullName evidence="2">Uncharacterized protein</fullName>
    </submittedName>
</protein>
<keyword evidence="3" id="KW-1185">Reference proteome</keyword>
<accession>A0A2H3CD82</accession>
<keyword evidence="1" id="KW-0812">Transmembrane</keyword>
<feature type="transmembrane region" description="Helical" evidence="1">
    <location>
        <begin position="75"/>
        <end position="95"/>
    </location>
</feature>
<dbReference type="EMBL" id="KZ293736">
    <property type="protein sequence ID" value="PBK81025.1"/>
    <property type="molecule type" value="Genomic_DNA"/>
</dbReference>
<dbReference type="AlphaFoldDB" id="A0A2H3CD82"/>
<evidence type="ECO:0000313" key="2">
    <source>
        <dbReference type="EMBL" id="PBK81025.1"/>
    </source>
</evidence>
<keyword evidence="1" id="KW-1133">Transmembrane helix</keyword>
<keyword evidence="1" id="KW-0472">Membrane</keyword>
<dbReference type="Proteomes" id="UP000217790">
    <property type="component" value="Unassembled WGS sequence"/>
</dbReference>